<keyword evidence="2" id="KW-0472">Membrane</keyword>
<evidence type="ECO:0000313" key="4">
    <source>
        <dbReference type="Proteomes" id="UP000199409"/>
    </source>
</evidence>
<reference evidence="3 4" key="1">
    <citation type="submission" date="2016-10" db="EMBL/GenBank/DDBJ databases">
        <authorList>
            <person name="de Groot N.N."/>
        </authorList>
    </citation>
    <scope>NUCLEOTIDE SEQUENCE [LARGE SCALE GENOMIC DNA]</scope>
    <source>
        <strain evidence="3 4">DSM 7343</strain>
    </source>
</reference>
<dbReference type="InterPro" id="IPR007690">
    <property type="entry name" value="T2SS_GspM"/>
</dbReference>
<feature type="transmembrane region" description="Helical" evidence="2">
    <location>
        <begin position="14"/>
        <end position="33"/>
    </location>
</feature>
<dbReference type="Pfam" id="PF04612">
    <property type="entry name" value="T2SSM"/>
    <property type="match status" value="1"/>
</dbReference>
<evidence type="ECO:0000256" key="1">
    <source>
        <dbReference type="SAM" id="Coils"/>
    </source>
</evidence>
<organism evidence="3 4">
    <name type="scientific">Desulfuromusa kysingii</name>
    <dbReference type="NCBI Taxonomy" id="37625"/>
    <lineage>
        <taxon>Bacteria</taxon>
        <taxon>Pseudomonadati</taxon>
        <taxon>Thermodesulfobacteriota</taxon>
        <taxon>Desulfuromonadia</taxon>
        <taxon>Desulfuromonadales</taxon>
        <taxon>Geopsychrobacteraceae</taxon>
        <taxon>Desulfuromusa</taxon>
    </lineage>
</organism>
<gene>
    <name evidence="3" type="ORF">SAMN05660420_02690</name>
</gene>
<dbReference type="STRING" id="37625.SAMN05660420_02690"/>
<dbReference type="AlphaFoldDB" id="A0A1H4CRX6"/>
<evidence type="ECO:0000313" key="3">
    <source>
        <dbReference type="EMBL" id="SEA63094.1"/>
    </source>
</evidence>
<accession>A0A1H4CRX6</accession>
<dbReference type="GO" id="GO:0015628">
    <property type="term" value="P:protein secretion by the type II secretion system"/>
    <property type="evidence" value="ECO:0007669"/>
    <property type="project" value="InterPro"/>
</dbReference>
<keyword evidence="2" id="KW-1133">Transmembrane helix</keyword>
<keyword evidence="4" id="KW-1185">Reference proteome</keyword>
<dbReference type="GO" id="GO:0015627">
    <property type="term" value="C:type II protein secretion system complex"/>
    <property type="evidence" value="ECO:0007669"/>
    <property type="project" value="InterPro"/>
</dbReference>
<evidence type="ECO:0000256" key="2">
    <source>
        <dbReference type="SAM" id="Phobius"/>
    </source>
</evidence>
<dbReference type="EMBL" id="FNQN01000008">
    <property type="protein sequence ID" value="SEA63094.1"/>
    <property type="molecule type" value="Genomic_DNA"/>
</dbReference>
<dbReference type="RefSeq" id="WP_092349599.1">
    <property type="nucleotide sequence ID" value="NZ_FNQN01000008.1"/>
</dbReference>
<name>A0A1H4CRX6_9BACT</name>
<feature type="coiled-coil region" evidence="1">
    <location>
        <begin position="50"/>
        <end position="77"/>
    </location>
</feature>
<sequence length="177" mass="20544">MLNRIDQLEKREKIYLLVGIVVILATILFYGIYQPYHERLMLLDKKIASKQSQLLEVKDLQVEYQALQKQLEYTQKSMSSSGSMSPLAKMEELASNVVGRENLSYIRPQPSQVQGEIRIDNLDIKLEKLSLEQMLQLLWKIEAPESQMQIKTFRSKKRFDNASEVDLTMTISVYGKN</sequence>
<dbReference type="OrthoDB" id="5395123at2"/>
<protein>
    <submittedName>
        <fullName evidence="3">General secretion pathway protein M</fullName>
    </submittedName>
</protein>
<dbReference type="Proteomes" id="UP000199409">
    <property type="component" value="Unassembled WGS sequence"/>
</dbReference>
<keyword evidence="2" id="KW-0812">Transmembrane</keyword>
<keyword evidence="1" id="KW-0175">Coiled coil</keyword>
<proteinExistence type="predicted"/>